<evidence type="ECO:0000256" key="7">
    <source>
        <dbReference type="SAM" id="Phobius"/>
    </source>
</evidence>
<feature type="transmembrane region" description="Helical" evidence="7">
    <location>
        <begin position="26"/>
        <end position="47"/>
    </location>
</feature>
<evidence type="ECO:0000256" key="6">
    <source>
        <dbReference type="ARBA" id="ARBA00023136"/>
    </source>
</evidence>
<feature type="transmembrane region" description="Helical" evidence="7">
    <location>
        <begin position="310"/>
        <end position="336"/>
    </location>
</feature>
<dbReference type="PANTHER" id="PTHR23517:SF13">
    <property type="entry name" value="MAJOR FACILITATOR SUPERFAMILY MFS_1"/>
    <property type="match status" value="1"/>
</dbReference>
<feature type="domain" description="Major facilitator superfamily (MFS) profile" evidence="8">
    <location>
        <begin position="1"/>
        <end position="400"/>
    </location>
</feature>
<feature type="transmembrane region" description="Helical" evidence="7">
    <location>
        <begin position="255"/>
        <end position="277"/>
    </location>
</feature>
<feature type="transmembrane region" description="Helical" evidence="7">
    <location>
        <begin position="348"/>
        <end position="369"/>
    </location>
</feature>
<sequence>MTSGVAEARSARAVPETHPVRRMWSAAWMVTAVFMLSNSATPLYVHWQQRLGFSSGTLTLVFAAYIVGLLVALLVAGQLSDRIGRKPVLIPGLLTALVACVLFATASSVVTLGIARLLTGISVGVIVSAGMASVVDVGGPTRRRLASLAASVAMVLGAGLGPLLAGVFAQYSVHPVSGTYALLGLVLASGLGVAALLPLARPAAVVGSMHLPSVPAENRIHLALGVAVFAPGLSATTFVAALGPSLLSRLLHVHSPLVAGGMVCLMFLSATAVQFAVRSLHVRTILVLGALASIASMVSLALAANLSIAVLQIASAVFAGAGQGLGQLGGLTLIGTHVRDDRRAEANSILNFGAYVPAGAFAVGTGYLVDAIGMAAAATVFAAFLAGSAALAIVFVRRRLSGD</sequence>
<evidence type="ECO:0000256" key="4">
    <source>
        <dbReference type="ARBA" id="ARBA00022692"/>
    </source>
</evidence>
<dbReference type="GO" id="GO:0005886">
    <property type="term" value="C:plasma membrane"/>
    <property type="evidence" value="ECO:0007669"/>
    <property type="project" value="UniProtKB-SubCell"/>
</dbReference>
<evidence type="ECO:0000313" key="10">
    <source>
        <dbReference type="Proteomes" id="UP000494252"/>
    </source>
</evidence>
<dbReference type="AlphaFoldDB" id="A0A6J5GT19"/>
<keyword evidence="6 7" id="KW-0472">Membrane</keyword>
<dbReference type="PROSITE" id="PS50850">
    <property type="entry name" value="MFS"/>
    <property type="match status" value="1"/>
</dbReference>
<name>A0A6J5GT19_9BURK</name>
<dbReference type="Gene3D" id="1.20.1250.20">
    <property type="entry name" value="MFS general substrate transporter like domains"/>
    <property type="match status" value="1"/>
</dbReference>
<feature type="transmembrane region" description="Helical" evidence="7">
    <location>
        <begin position="375"/>
        <end position="396"/>
    </location>
</feature>
<dbReference type="RefSeq" id="WP_217468656.1">
    <property type="nucleotide sequence ID" value="NZ_CADIKI010000020.1"/>
</dbReference>
<feature type="transmembrane region" description="Helical" evidence="7">
    <location>
        <begin position="88"/>
        <end position="107"/>
    </location>
</feature>
<feature type="transmembrane region" description="Helical" evidence="7">
    <location>
        <begin position="113"/>
        <end position="135"/>
    </location>
</feature>
<evidence type="ECO:0000256" key="3">
    <source>
        <dbReference type="ARBA" id="ARBA00022475"/>
    </source>
</evidence>
<accession>A0A6J5GT19</accession>
<dbReference type="InterPro" id="IPR011701">
    <property type="entry name" value="MFS"/>
</dbReference>
<dbReference type="InterPro" id="IPR020846">
    <property type="entry name" value="MFS_dom"/>
</dbReference>
<evidence type="ECO:0000313" key="9">
    <source>
        <dbReference type="EMBL" id="CAB3804714.1"/>
    </source>
</evidence>
<feature type="transmembrane region" description="Helical" evidence="7">
    <location>
        <begin position="220"/>
        <end position="243"/>
    </location>
</feature>
<gene>
    <name evidence="9" type="ORF">LMG27177_05729</name>
</gene>
<dbReference type="Pfam" id="PF07690">
    <property type="entry name" value="MFS_1"/>
    <property type="match status" value="1"/>
</dbReference>
<protein>
    <recommendedName>
        <fullName evidence="8">Major facilitator superfamily (MFS) profile domain-containing protein</fullName>
    </recommendedName>
</protein>
<dbReference type="GO" id="GO:0022857">
    <property type="term" value="F:transmembrane transporter activity"/>
    <property type="evidence" value="ECO:0007669"/>
    <property type="project" value="InterPro"/>
</dbReference>
<dbReference type="InterPro" id="IPR050171">
    <property type="entry name" value="MFS_Transporters"/>
</dbReference>
<feature type="transmembrane region" description="Helical" evidence="7">
    <location>
        <begin position="53"/>
        <end position="76"/>
    </location>
</feature>
<comment type="subcellular location">
    <subcellularLocation>
        <location evidence="1">Cell membrane</location>
        <topology evidence="1">Multi-pass membrane protein</topology>
    </subcellularLocation>
</comment>
<feature type="transmembrane region" description="Helical" evidence="7">
    <location>
        <begin position="147"/>
        <end position="168"/>
    </location>
</feature>
<dbReference type="SUPFAM" id="SSF103473">
    <property type="entry name" value="MFS general substrate transporter"/>
    <property type="match status" value="1"/>
</dbReference>
<dbReference type="InterPro" id="IPR005829">
    <property type="entry name" value="Sugar_transporter_CS"/>
</dbReference>
<evidence type="ECO:0000256" key="1">
    <source>
        <dbReference type="ARBA" id="ARBA00004651"/>
    </source>
</evidence>
<keyword evidence="2" id="KW-0813">Transport</keyword>
<proteinExistence type="predicted"/>
<organism evidence="9 10">
    <name type="scientific">Paraburkholderia fynbosensis</name>
    <dbReference type="NCBI Taxonomy" id="1200993"/>
    <lineage>
        <taxon>Bacteria</taxon>
        <taxon>Pseudomonadati</taxon>
        <taxon>Pseudomonadota</taxon>
        <taxon>Betaproteobacteria</taxon>
        <taxon>Burkholderiales</taxon>
        <taxon>Burkholderiaceae</taxon>
        <taxon>Paraburkholderia</taxon>
    </lineage>
</organism>
<keyword evidence="10" id="KW-1185">Reference proteome</keyword>
<evidence type="ECO:0000256" key="2">
    <source>
        <dbReference type="ARBA" id="ARBA00022448"/>
    </source>
</evidence>
<feature type="transmembrane region" description="Helical" evidence="7">
    <location>
        <begin position="284"/>
        <end position="304"/>
    </location>
</feature>
<dbReference type="InterPro" id="IPR036259">
    <property type="entry name" value="MFS_trans_sf"/>
</dbReference>
<evidence type="ECO:0000259" key="8">
    <source>
        <dbReference type="PROSITE" id="PS50850"/>
    </source>
</evidence>
<dbReference type="PANTHER" id="PTHR23517">
    <property type="entry name" value="RESISTANCE PROTEIN MDTM, PUTATIVE-RELATED-RELATED"/>
    <property type="match status" value="1"/>
</dbReference>
<keyword evidence="5 7" id="KW-1133">Transmembrane helix</keyword>
<reference evidence="9 10" key="1">
    <citation type="submission" date="2020-04" db="EMBL/GenBank/DDBJ databases">
        <authorList>
            <person name="De Canck E."/>
        </authorList>
    </citation>
    <scope>NUCLEOTIDE SEQUENCE [LARGE SCALE GENOMIC DNA]</scope>
    <source>
        <strain evidence="9 10">LMG 27177</strain>
    </source>
</reference>
<keyword evidence="4 7" id="KW-0812">Transmembrane</keyword>
<evidence type="ECO:0000256" key="5">
    <source>
        <dbReference type="ARBA" id="ARBA00022989"/>
    </source>
</evidence>
<dbReference type="PROSITE" id="PS00216">
    <property type="entry name" value="SUGAR_TRANSPORT_1"/>
    <property type="match status" value="1"/>
</dbReference>
<feature type="transmembrane region" description="Helical" evidence="7">
    <location>
        <begin position="180"/>
        <end position="199"/>
    </location>
</feature>
<keyword evidence="3" id="KW-1003">Cell membrane</keyword>
<dbReference type="EMBL" id="CADIKI010000020">
    <property type="protein sequence ID" value="CAB3804714.1"/>
    <property type="molecule type" value="Genomic_DNA"/>
</dbReference>
<dbReference type="Proteomes" id="UP000494252">
    <property type="component" value="Unassembled WGS sequence"/>
</dbReference>